<dbReference type="EMBL" id="CAJVPK010002689">
    <property type="protein sequence ID" value="CAG8616888.1"/>
    <property type="molecule type" value="Genomic_DNA"/>
</dbReference>
<evidence type="ECO:0000313" key="2">
    <source>
        <dbReference type="Proteomes" id="UP000789706"/>
    </source>
</evidence>
<protein>
    <submittedName>
        <fullName evidence="1">4482_t:CDS:1</fullName>
    </submittedName>
</protein>
<reference evidence="1" key="1">
    <citation type="submission" date="2021-06" db="EMBL/GenBank/DDBJ databases">
        <authorList>
            <person name="Kallberg Y."/>
            <person name="Tangrot J."/>
            <person name="Rosling A."/>
        </authorList>
    </citation>
    <scope>NUCLEOTIDE SEQUENCE</scope>
    <source>
        <strain evidence="1">AZ414A</strain>
    </source>
</reference>
<accession>A0A9N9GLB9</accession>
<dbReference type="SUPFAM" id="SSF53720">
    <property type="entry name" value="ALDH-like"/>
    <property type="match status" value="1"/>
</dbReference>
<gene>
    <name evidence="1" type="ORF">DEBURN_LOCUS10206</name>
</gene>
<dbReference type="GO" id="GO:0016491">
    <property type="term" value="F:oxidoreductase activity"/>
    <property type="evidence" value="ECO:0007669"/>
    <property type="project" value="InterPro"/>
</dbReference>
<feature type="non-terminal residue" evidence="1">
    <location>
        <position position="94"/>
    </location>
</feature>
<comment type="caution">
    <text evidence="1">The sequence shown here is derived from an EMBL/GenBank/DDBJ whole genome shotgun (WGS) entry which is preliminary data.</text>
</comment>
<evidence type="ECO:0000313" key="1">
    <source>
        <dbReference type="EMBL" id="CAG8616888.1"/>
    </source>
</evidence>
<keyword evidence="2" id="KW-1185">Reference proteome</keyword>
<dbReference type="AlphaFoldDB" id="A0A9N9GLB9"/>
<name>A0A9N9GLB9_9GLOM</name>
<proteinExistence type="predicted"/>
<organism evidence="1 2">
    <name type="scientific">Diversispora eburnea</name>
    <dbReference type="NCBI Taxonomy" id="1213867"/>
    <lineage>
        <taxon>Eukaryota</taxon>
        <taxon>Fungi</taxon>
        <taxon>Fungi incertae sedis</taxon>
        <taxon>Mucoromycota</taxon>
        <taxon>Glomeromycotina</taxon>
        <taxon>Glomeromycetes</taxon>
        <taxon>Diversisporales</taxon>
        <taxon>Diversisporaceae</taxon>
        <taxon>Diversispora</taxon>
    </lineage>
</organism>
<dbReference type="OrthoDB" id="310895at2759"/>
<dbReference type="Proteomes" id="UP000789706">
    <property type="component" value="Unassembled WGS sequence"/>
</dbReference>
<dbReference type="InterPro" id="IPR016161">
    <property type="entry name" value="Ald_DH/histidinol_DH"/>
</dbReference>
<sequence length="94" mass="10317">MQSALTPFILESGGKDSAIIRHDAKLDQTIILLKRVLNNIKLMRVGCSLNDEDKVDIGAITTNLSQGAILPHGGHVHNHPNYPKAQYYTPTLLT</sequence>